<reference evidence="15" key="1">
    <citation type="submission" date="2018-02" db="EMBL/GenBank/DDBJ databases">
        <title>Genome sequence of Desulfocucumis palustris strain NAW-5.</title>
        <authorList>
            <person name="Watanabe M."/>
            <person name="Kojima H."/>
            <person name="Fukui M."/>
        </authorList>
    </citation>
    <scope>NUCLEOTIDE SEQUENCE [LARGE SCALE GENOMIC DNA]</scope>
    <source>
        <strain evidence="15">NAW-5</strain>
    </source>
</reference>
<evidence type="ECO:0000313" key="14">
    <source>
        <dbReference type="EMBL" id="GBF34736.1"/>
    </source>
</evidence>
<dbReference type="SMART" id="SM00304">
    <property type="entry name" value="HAMP"/>
    <property type="match status" value="2"/>
</dbReference>
<dbReference type="CDD" id="cd11386">
    <property type="entry name" value="MCP_signal"/>
    <property type="match status" value="1"/>
</dbReference>
<dbReference type="Gene3D" id="1.10.287.950">
    <property type="entry name" value="Methyl-accepting chemotaxis protein"/>
    <property type="match status" value="1"/>
</dbReference>
<dbReference type="EMBL" id="BFAV01000150">
    <property type="protein sequence ID" value="GBF34736.1"/>
    <property type="molecule type" value="Genomic_DNA"/>
</dbReference>
<accession>A0A2L2XKB5</accession>
<dbReference type="AlphaFoldDB" id="A0A2L2XKB5"/>
<evidence type="ECO:0000256" key="5">
    <source>
        <dbReference type="ARBA" id="ARBA00022989"/>
    </source>
</evidence>
<dbReference type="PROSITE" id="PS50111">
    <property type="entry name" value="CHEMOTAXIS_TRANSDUC_2"/>
    <property type="match status" value="1"/>
</dbReference>
<evidence type="ECO:0000256" key="7">
    <source>
        <dbReference type="ARBA" id="ARBA00023224"/>
    </source>
</evidence>
<comment type="caution">
    <text evidence="14">The sequence shown here is derived from an EMBL/GenBank/DDBJ whole genome shotgun (WGS) entry which is preliminary data.</text>
</comment>
<dbReference type="InterPro" id="IPR004089">
    <property type="entry name" value="MCPsignal_dom"/>
</dbReference>
<dbReference type="CDD" id="cd12914">
    <property type="entry name" value="PDC1_DGC_like"/>
    <property type="match status" value="1"/>
</dbReference>
<evidence type="ECO:0000256" key="2">
    <source>
        <dbReference type="ARBA" id="ARBA00022475"/>
    </source>
</evidence>
<name>A0A2L2XKB5_9FIRM</name>
<proteinExistence type="inferred from homology"/>
<evidence type="ECO:0000256" key="3">
    <source>
        <dbReference type="ARBA" id="ARBA00022500"/>
    </source>
</evidence>
<dbReference type="SUPFAM" id="SSF103190">
    <property type="entry name" value="Sensory domain-like"/>
    <property type="match status" value="1"/>
</dbReference>
<organism evidence="14 15">
    <name type="scientific">Desulfocucumis palustris</name>
    <dbReference type="NCBI Taxonomy" id="1898651"/>
    <lineage>
        <taxon>Bacteria</taxon>
        <taxon>Bacillati</taxon>
        <taxon>Bacillota</taxon>
        <taxon>Clostridia</taxon>
        <taxon>Eubacteriales</taxon>
        <taxon>Desulfocucumaceae</taxon>
        <taxon>Desulfocucumis</taxon>
    </lineage>
</organism>
<dbReference type="InterPro" id="IPR033479">
    <property type="entry name" value="dCache_1"/>
</dbReference>
<keyword evidence="7 9" id="KW-0807">Transducer</keyword>
<dbReference type="Proteomes" id="UP000239549">
    <property type="component" value="Unassembled WGS sequence"/>
</dbReference>
<evidence type="ECO:0000256" key="1">
    <source>
        <dbReference type="ARBA" id="ARBA00004651"/>
    </source>
</evidence>
<dbReference type="RefSeq" id="WP_104372923.1">
    <property type="nucleotide sequence ID" value="NZ_BFAV01000150.1"/>
</dbReference>
<dbReference type="Pfam" id="PF00672">
    <property type="entry name" value="HAMP"/>
    <property type="match status" value="1"/>
</dbReference>
<evidence type="ECO:0000256" key="11">
    <source>
        <dbReference type="SAM" id="Phobius"/>
    </source>
</evidence>
<dbReference type="SMART" id="SM00283">
    <property type="entry name" value="MA"/>
    <property type="match status" value="1"/>
</dbReference>
<evidence type="ECO:0000313" key="15">
    <source>
        <dbReference type="Proteomes" id="UP000239549"/>
    </source>
</evidence>
<keyword evidence="3" id="KW-0145">Chemotaxis</keyword>
<keyword evidence="5 11" id="KW-1133">Transmembrane helix</keyword>
<dbReference type="Pfam" id="PF02743">
    <property type="entry name" value="dCache_1"/>
    <property type="match status" value="1"/>
</dbReference>
<comment type="subcellular location">
    <subcellularLocation>
        <location evidence="1">Cell membrane</location>
        <topology evidence="1">Multi-pass membrane protein</topology>
    </subcellularLocation>
</comment>
<evidence type="ECO:0000259" key="13">
    <source>
        <dbReference type="PROSITE" id="PS50885"/>
    </source>
</evidence>
<evidence type="ECO:0000256" key="4">
    <source>
        <dbReference type="ARBA" id="ARBA00022692"/>
    </source>
</evidence>
<gene>
    <name evidence="14" type="ORF">DCCM_3856</name>
</gene>
<evidence type="ECO:0000259" key="12">
    <source>
        <dbReference type="PROSITE" id="PS50111"/>
    </source>
</evidence>
<comment type="similarity">
    <text evidence="8">Belongs to the methyl-accepting chemotaxis (MCP) protein family.</text>
</comment>
<dbReference type="PROSITE" id="PS50885">
    <property type="entry name" value="HAMP"/>
    <property type="match status" value="1"/>
</dbReference>
<dbReference type="FunFam" id="1.10.287.950:FF:000001">
    <property type="entry name" value="Methyl-accepting chemotaxis sensory transducer"/>
    <property type="match status" value="1"/>
</dbReference>
<dbReference type="Pfam" id="PF00015">
    <property type="entry name" value="MCPsignal"/>
    <property type="match status" value="1"/>
</dbReference>
<evidence type="ECO:0000256" key="10">
    <source>
        <dbReference type="SAM" id="Coils"/>
    </source>
</evidence>
<keyword evidence="6 11" id="KW-0472">Membrane</keyword>
<dbReference type="CDD" id="cd12912">
    <property type="entry name" value="PDC2_MCP_like"/>
    <property type="match status" value="1"/>
</dbReference>
<dbReference type="CDD" id="cd06225">
    <property type="entry name" value="HAMP"/>
    <property type="match status" value="1"/>
</dbReference>
<sequence length="616" mass="65034">MNSIKSKLIVIIVAVLVLGLGGISLLSYQKTKEILLGNVEQSMVSQAISSGSEISLWLEARKSEVAMLANSPIILKGGREEIISYMAGEVKRNSYYETLYVSDKTGAYFNSNGKTSSVADRDYFKQAMSTGEIAVSDPVISKTTGSTIVVVAVPIIRNGVADGIVGGTVMVKSLVDKINSIKVGETGYAYMMQKDGTIIAHPDKELVMKYNPLKEEGADPKLVEAAQRMTGGETGIILYNYDNMDKFTAFAPVPGMNWSLAVTAPVAELSSQLASLPVTSAVTALVFIAVIGAFSGVLMSRMTGSLRQLADEAVRIGDGDLTRDIAIKSGDEIGQLAGTFNTMQEKLKKITGQFQEKSRALAMSSGELSTVAENVTAGATETASTASEMAATVEHVAASVQQIADSSVRAASYAEEGNRGIQGITEQMSAIQKATAASGEIINGLNESSVKISQIVELITQIAEQTNLLALNAAIEAARAGEQGRGFAVVAEEVRKLAEQSAGAAKEIYTLITAIQEESGRAVRSMKEGSEQVEAGTTVVRDVGGTLEKIITAVRELAGDIHSVAEAAEEISSAVRDVAAAAEEQTATMEEVSSITQSLAGLSDELENLSRQFRLK</sequence>
<feature type="coiled-coil region" evidence="10">
    <location>
        <begin position="564"/>
        <end position="612"/>
    </location>
</feature>
<dbReference type="InterPro" id="IPR029151">
    <property type="entry name" value="Sensor-like_sf"/>
</dbReference>
<dbReference type="PANTHER" id="PTHR32089:SF112">
    <property type="entry name" value="LYSOZYME-LIKE PROTEIN-RELATED"/>
    <property type="match status" value="1"/>
</dbReference>
<keyword evidence="10" id="KW-0175">Coiled coil</keyword>
<keyword evidence="15" id="KW-1185">Reference proteome</keyword>
<evidence type="ECO:0000256" key="9">
    <source>
        <dbReference type="PROSITE-ProRule" id="PRU00284"/>
    </source>
</evidence>
<feature type="domain" description="Methyl-accepting transducer" evidence="12">
    <location>
        <begin position="350"/>
        <end position="593"/>
    </location>
</feature>
<dbReference type="GO" id="GO:0007165">
    <property type="term" value="P:signal transduction"/>
    <property type="evidence" value="ECO:0007669"/>
    <property type="project" value="UniProtKB-KW"/>
</dbReference>
<dbReference type="SUPFAM" id="SSF58104">
    <property type="entry name" value="Methyl-accepting chemotaxis protein (MCP) signaling domain"/>
    <property type="match status" value="1"/>
</dbReference>
<dbReference type="GO" id="GO:0005886">
    <property type="term" value="C:plasma membrane"/>
    <property type="evidence" value="ECO:0007669"/>
    <property type="project" value="UniProtKB-SubCell"/>
</dbReference>
<feature type="transmembrane region" description="Helical" evidence="11">
    <location>
        <begin position="278"/>
        <end position="299"/>
    </location>
</feature>
<dbReference type="InterPro" id="IPR003660">
    <property type="entry name" value="HAMP_dom"/>
</dbReference>
<dbReference type="PANTHER" id="PTHR32089">
    <property type="entry name" value="METHYL-ACCEPTING CHEMOTAXIS PROTEIN MCPB"/>
    <property type="match status" value="1"/>
</dbReference>
<dbReference type="OrthoDB" id="597657at2"/>
<feature type="domain" description="HAMP" evidence="13">
    <location>
        <begin position="300"/>
        <end position="352"/>
    </location>
</feature>
<evidence type="ECO:0000256" key="8">
    <source>
        <dbReference type="ARBA" id="ARBA00029447"/>
    </source>
</evidence>
<evidence type="ECO:0000256" key="6">
    <source>
        <dbReference type="ARBA" id="ARBA00023136"/>
    </source>
</evidence>
<keyword evidence="2" id="KW-1003">Cell membrane</keyword>
<protein>
    <submittedName>
        <fullName evidence="14">Methyl-accepting chemotaxis protein I</fullName>
    </submittedName>
</protein>
<dbReference type="Gene3D" id="3.30.450.20">
    <property type="entry name" value="PAS domain"/>
    <property type="match status" value="2"/>
</dbReference>
<dbReference type="GO" id="GO:0006935">
    <property type="term" value="P:chemotaxis"/>
    <property type="evidence" value="ECO:0007669"/>
    <property type="project" value="UniProtKB-KW"/>
</dbReference>
<keyword evidence="4 11" id="KW-0812">Transmembrane</keyword>